<proteinExistence type="predicted"/>
<comment type="caution">
    <text evidence="1">The sequence shown here is derived from an EMBL/GenBank/DDBJ whole genome shotgun (WGS) entry which is preliminary data.</text>
</comment>
<sequence length="67" mass="8031">MKHCETLWLVVRRHLPRYVLERTAGESQDDWTTRPHIRRKENCLMCCTVEEVSRREASVYHIYSSPA</sequence>
<evidence type="ECO:0000313" key="1">
    <source>
        <dbReference type="EMBL" id="KAK4002409.1"/>
    </source>
</evidence>
<evidence type="ECO:0000313" key="2">
    <source>
        <dbReference type="Proteomes" id="UP001234178"/>
    </source>
</evidence>
<organism evidence="1 2">
    <name type="scientific">Daphnia magna</name>
    <dbReference type="NCBI Taxonomy" id="35525"/>
    <lineage>
        <taxon>Eukaryota</taxon>
        <taxon>Metazoa</taxon>
        <taxon>Ecdysozoa</taxon>
        <taxon>Arthropoda</taxon>
        <taxon>Crustacea</taxon>
        <taxon>Branchiopoda</taxon>
        <taxon>Diplostraca</taxon>
        <taxon>Cladocera</taxon>
        <taxon>Anomopoda</taxon>
        <taxon>Daphniidae</taxon>
        <taxon>Daphnia</taxon>
    </lineage>
</organism>
<protein>
    <submittedName>
        <fullName evidence="1">Uncharacterized protein</fullName>
    </submittedName>
</protein>
<keyword evidence="2" id="KW-1185">Reference proteome</keyword>
<reference evidence="1 2" key="1">
    <citation type="journal article" date="2023" name="Nucleic Acids Res.">
        <title>The hologenome of Daphnia magna reveals possible DNA methylation and microbiome-mediated evolution of the host genome.</title>
        <authorList>
            <person name="Chaturvedi A."/>
            <person name="Li X."/>
            <person name="Dhandapani V."/>
            <person name="Marshall H."/>
            <person name="Kissane S."/>
            <person name="Cuenca-Cambronero M."/>
            <person name="Asole G."/>
            <person name="Calvet F."/>
            <person name="Ruiz-Romero M."/>
            <person name="Marangio P."/>
            <person name="Guigo R."/>
            <person name="Rago D."/>
            <person name="Mirbahai L."/>
            <person name="Eastwood N."/>
            <person name="Colbourne J.K."/>
            <person name="Zhou J."/>
            <person name="Mallon E."/>
            <person name="Orsini L."/>
        </authorList>
    </citation>
    <scope>NUCLEOTIDE SEQUENCE [LARGE SCALE GENOMIC DNA]</scope>
    <source>
        <strain evidence="1">LRV0_1</strain>
    </source>
</reference>
<gene>
    <name evidence="1" type="ORF">OUZ56_004238</name>
</gene>
<dbReference type="EMBL" id="JAOYFB010000001">
    <property type="protein sequence ID" value="KAK4002409.1"/>
    <property type="molecule type" value="Genomic_DNA"/>
</dbReference>
<name>A0ABQ9YPD0_9CRUS</name>
<dbReference type="Proteomes" id="UP001234178">
    <property type="component" value="Unassembled WGS sequence"/>
</dbReference>
<accession>A0ABQ9YPD0</accession>